<keyword evidence="5 22" id="KW-0031">Aminopeptidase</keyword>
<evidence type="ECO:0000256" key="16">
    <source>
        <dbReference type="ARBA" id="ARBA00023136"/>
    </source>
</evidence>
<dbReference type="EMBL" id="JAIZAY010000020">
    <property type="protein sequence ID" value="KAJ8022253.1"/>
    <property type="molecule type" value="Genomic_DNA"/>
</dbReference>
<dbReference type="FunFam" id="1.25.50.20:FF:000001">
    <property type="entry name" value="Aminopeptidase"/>
    <property type="match status" value="1"/>
</dbReference>
<dbReference type="FunFam" id="1.10.390.10:FF:000016">
    <property type="entry name" value="Glutamyl aminopeptidase"/>
    <property type="match status" value="1"/>
</dbReference>
<dbReference type="InterPro" id="IPR050344">
    <property type="entry name" value="Peptidase_M1_aminopeptidases"/>
</dbReference>
<dbReference type="GO" id="GO:0005886">
    <property type="term" value="C:plasma membrane"/>
    <property type="evidence" value="ECO:0007669"/>
    <property type="project" value="UniProtKB-SubCell"/>
</dbReference>
<feature type="site" description="Transition state stabilizer" evidence="21">
    <location>
        <position position="459"/>
    </location>
</feature>
<dbReference type="InterPro" id="IPR014782">
    <property type="entry name" value="Peptidase_M1_dom"/>
</dbReference>
<reference evidence="26" key="1">
    <citation type="submission" date="2021-10" db="EMBL/GenBank/DDBJ databases">
        <title>Tropical sea cucumber genome reveals ecological adaptation and Cuvierian tubules defense mechanism.</title>
        <authorList>
            <person name="Chen T."/>
        </authorList>
    </citation>
    <scope>NUCLEOTIDE SEQUENCE</scope>
    <source>
        <strain evidence="26">Nanhai2018</strain>
        <tissue evidence="26">Muscle</tissue>
    </source>
</reference>
<evidence type="ECO:0000256" key="11">
    <source>
        <dbReference type="ARBA" id="ARBA00022833"/>
    </source>
</evidence>
<evidence type="ECO:0000256" key="19">
    <source>
        <dbReference type="PIRSR" id="PIRSR634016-1"/>
    </source>
</evidence>
<evidence type="ECO:0000313" key="27">
    <source>
        <dbReference type="Proteomes" id="UP001152320"/>
    </source>
</evidence>
<evidence type="ECO:0000256" key="8">
    <source>
        <dbReference type="ARBA" id="ARBA00022692"/>
    </source>
</evidence>
<evidence type="ECO:0000256" key="1">
    <source>
        <dbReference type="ARBA" id="ARBA00001703"/>
    </source>
</evidence>
<dbReference type="Pfam" id="PF17900">
    <property type="entry name" value="Peptidase_M1_N"/>
    <property type="match status" value="1"/>
</dbReference>
<evidence type="ECO:0000256" key="22">
    <source>
        <dbReference type="RuleBase" id="RU364040"/>
    </source>
</evidence>
<evidence type="ECO:0000256" key="17">
    <source>
        <dbReference type="ARBA" id="ARBA00023157"/>
    </source>
</evidence>
<keyword evidence="7 22" id="KW-0645">Protease</keyword>
<dbReference type="PANTHER" id="PTHR11533:SF276">
    <property type="entry name" value="GLUTAMYL AMINOPEPTIDASE"/>
    <property type="match status" value="1"/>
</dbReference>
<comment type="subcellular location">
    <subcellularLocation>
        <location evidence="2">Cell membrane</location>
        <topology evidence="2">Single-pass type II membrane protein</topology>
    </subcellularLocation>
</comment>
<evidence type="ECO:0000256" key="9">
    <source>
        <dbReference type="ARBA" id="ARBA00022723"/>
    </source>
</evidence>
<dbReference type="InterPro" id="IPR034016">
    <property type="entry name" value="M1_APN-typ"/>
</dbReference>
<feature type="domain" description="Peptidase M1 membrane alanine aminopeptidase" evidence="23">
    <location>
        <begin position="301"/>
        <end position="525"/>
    </location>
</feature>
<dbReference type="Pfam" id="PF01433">
    <property type="entry name" value="Peptidase_M1"/>
    <property type="match status" value="1"/>
</dbReference>
<evidence type="ECO:0000256" key="21">
    <source>
        <dbReference type="PIRSR" id="PIRSR634016-4"/>
    </source>
</evidence>
<keyword evidence="17" id="KW-1015">Disulfide bond</keyword>
<dbReference type="Gene3D" id="2.60.40.1910">
    <property type="match status" value="1"/>
</dbReference>
<protein>
    <recommendedName>
        <fullName evidence="22">Aminopeptidase</fullName>
        <ecNumber evidence="22">3.4.11.-</ecNumber>
    </recommendedName>
</protein>
<keyword evidence="14 22" id="KW-1133">Transmembrane helix</keyword>
<dbReference type="FunFam" id="2.60.40.1730:FF:000012">
    <property type="entry name" value="Aminopeptidase N"/>
    <property type="match status" value="1"/>
</dbReference>
<evidence type="ECO:0000256" key="12">
    <source>
        <dbReference type="ARBA" id="ARBA00022837"/>
    </source>
</evidence>
<dbReference type="Proteomes" id="UP001152320">
    <property type="component" value="Chromosome 20"/>
</dbReference>
<dbReference type="Gene3D" id="1.25.50.20">
    <property type="match status" value="1"/>
</dbReference>
<evidence type="ECO:0000256" key="2">
    <source>
        <dbReference type="ARBA" id="ARBA00004401"/>
    </source>
</evidence>
<feature type="binding site" evidence="20">
    <location>
        <position position="377"/>
    </location>
    <ligand>
        <name>Zn(2+)</name>
        <dbReference type="ChEBI" id="CHEBI:29105"/>
        <note>catalytic</note>
    </ligand>
</feature>
<evidence type="ECO:0000256" key="18">
    <source>
        <dbReference type="ARBA" id="ARBA00023180"/>
    </source>
</evidence>
<keyword evidence="10 22" id="KW-0378">Hydrolase</keyword>
<feature type="domain" description="ERAP1-like C-terminal" evidence="24">
    <location>
        <begin position="608"/>
        <end position="925"/>
    </location>
</feature>
<dbReference type="InterPro" id="IPR045357">
    <property type="entry name" value="Aminopeptidase_N-like_N"/>
</dbReference>
<keyword evidence="9 20" id="KW-0479">Metal-binding</keyword>
<dbReference type="InterPro" id="IPR027268">
    <property type="entry name" value="Peptidase_M4/M1_CTD_sf"/>
</dbReference>
<feature type="active site" description="Proton acceptor" evidence="19">
    <location>
        <position position="374"/>
    </location>
</feature>
<dbReference type="InterPro" id="IPR001930">
    <property type="entry name" value="Peptidase_M1"/>
</dbReference>
<comment type="cofactor">
    <cofactor evidence="20 22">
        <name>Zn(2+)</name>
        <dbReference type="ChEBI" id="CHEBI:29105"/>
    </cofactor>
    <text evidence="20 22">Binds 1 zinc ion per subunit.</text>
</comment>
<organism evidence="26 27">
    <name type="scientific">Holothuria leucospilota</name>
    <name type="common">Black long sea cucumber</name>
    <name type="synonym">Mertensiothuria leucospilota</name>
    <dbReference type="NCBI Taxonomy" id="206669"/>
    <lineage>
        <taxon>Eukaryota</taxon>
        <taxon>Metazoa</taxon>
        <taxon>Echinodermata</taxon>
        <taxon>Eleutherozoa</taxon>
        <taxon>Echinozoa</taxon>
        <taxon>Holothuroidea</taxon>
        <taxon>Aspidochirotacea</taxon>
        <taxon>Aspidochirotida</taxon>
        <taxon>Holothuriidae</taxon>
        <taxon>Holothuria</taxon>
    </lineage>
</organism>
<dbReference type="PRINTS" id="PR00756">
    <property type="entry name" value="ALADIPTASE"/>
</dbReference>
<keyword evidence="15 22" id="KW-0482">Metalloprotease</keyword>
<accession>A0A9Q0YGC6</accession>
<dbReference type="CDD" id="cd09601">
    <property type="entry name" value="M1_APN-Q_like"/>
    <property type="match status" value="1"/>
</dbReference>
<evidence type="ECO:0000256" key="7">
    <source>
        <dbReference type="ARBA" id="ARBA00022670"/>
    </source>
</evidence>
<dbReference type="GO" id="GO:0005737">
    <property type="term" value="C:cytoplasm"/>
    <property type="evidence" value="ECO:0007669"/>
    <property type="project" value="TreeGrafter"/>
</dbReference>
<dbReference type="FunFam" id="2.60.40.1910:FF:000006">
    <property type="entry name" value="Aminopeptidase"/>
    <property type="match status" value="1"/>
</dbReference>
<dbReference type="Pfam" id="PF11838">
    <property type="entry name" value="ERAP1_C"/>
    <property type="match status" value="1"/>
</dbReference>
<evidence type="ECO:0000259" key="25">
    <source>
        <dbReference type="Pfam" id="PF17900"/>
    </source>
</evidence>
<dbReference type="InterPro" id="IPR042097">
    <property type="entry name" value="Aminopeptidase_N-like_N_sf"/>
</dbReference>
<evidence type="ECO:0000256" key="4">
    <source>
        <dbReference type="ARBA" id="ARBA00011748"/>
    </source>
</evidence>
<evidence type="ECO:0000259" key="23">
    <source>
        <dbReference type="Pfam" id="PF01433"/>
    </source>
</evidence>
<keyword evidence="6" id="KW-1003">Cell membrane</keyword>
<dbReference type="SUPFAM" id="SSF63737">
    <property type="entry name" value="Leukotriene A4 hydrolase N-terminal domain"/>
    <property type="match status" value="1"/>
</dbReference>
<keyword evidence="16 22" id="KW-0472">Membrane</keyword>
<keyword evidence="12" id="KW-0106">Calcium</keyword>
<evidence type="ECO:0000259" key="24">
    <source>
        <dbReference type="Pfam" id="PF11838"/>
    </source>
</evidence>
<dbReference type="GO" id="GO:0008270">
    <property type="term" value="F:zinc ion binding"/>
    <property type="evidence" value="ECO:0007669"/>
    <property type="project" value="UniProtKB-UniRule"/>
</dbReference>
<evidence type="ECO:0000256" key="20">
    <source>
        <dbReference type="PIRSR" id="PIRSR634016-3"/>
    </source>
</evidence>
<evidence type="ECO:0000256" key="10">
    <source>
        <dbReference type="ARBA" id="ARBA00022801"/>
    </source>
</evidence>
<proteinExistence type="inferred from homology"/>
<gene>
    <name evidence="26" type="ORF">HOLleu_37094</name>
</gene>
<dbReference type="GO" id="GO:0005615">
    <property type="term" value="C:extracellular space"/>
    <property type="evidence" value="ECO:0007669"/>
    <property type="project" value="TreeGrafter"/>
</dbReference>
<name>A0A9Q0YGC6_HOLLE</name>
<dbReference type="SUPFAM" id="SSF55486">
    <property type="entry name" value="Metalloproteases ('zincins'), catalytic domain"/>
    <property type="match status" value="1"/>
</dbReference>
<evidence type="ECO:0000256" key="14">
    <source>
        <dbReference type="ARBA" id="ARBA00022989"/>
    </source>
</evidence>
<dbReference type="OrthoDB" id="510539at2759"/>
<dbReference type="GO" id="GO:0004230">
    <property type="term" value="F:glutamyl aminopeptidase activity"/>
    <property type="evidence" value="ECO:0007669"/>
    <property type="project" value="UniProtKB-EC"/>
</dbReference>
<comment type="subunit">
    <text evidence="4">Homodimer; disulfide-linked.</text>
</comment>
<evidence type="ECO:0000313" key="26">
    <source>
        <dbReference type="EMBL" id="KAJ8022253.1"/>
    </source>
</evidence>
<feature type="domain" description="Aminopeptidase N-like N-terminal" evidence="25">
    <location>
        <begin position="79"/>
        <end position="266"/>
    </location>
</feature>
<evidence type="ECO:0000256" key="13">
    <source>
        <dbReference type="ARBA" id="ARBA00022968"/>
    </source>
</evidence>
<comment type="catalytic activity">
    <reaction evidence="1">
        <text>Release of N-terminal glutamate (and to a lesser extent aspartate) from a peptide.</text>
        <dbReference type="EC" id="3.4.11.7"/>
    </reaction>
</comment>
<feature type="binding site" evidence="20">
    <location>
        <position position="396"/>
    </location>
    <ligand>
        <name>Zn(2+)</name>
        <dbReference type="ChEBI" id="CHEBI:29105"/>
        <note>catalytic</note>
    </ligand>
</feature>
<dbReference type="AlphaFoldDB" id="A0A9Q0YGC6"/>
<evidence type="ECO:0000256" key="15">
    <source>
        <dbReference type="ARBA" id="ARBA00023049"/>
    </source>
</evidence>
<keyword evidence="13" id="KW-0735">Signal-anchor</keyword>
<evidence type="ECO:0000256" key="6">
    <source>
        <dbReference type="ARBA" id="ARBA00022475"/>
    </source>
</evidence>
<keyword evidence="27" id="KW-1185">Reference proteome</keyword>
<feature type="transmembrane region" description="Helical" evidence="22">
    <location>
        <begin position="12"/>
        <end position="34"/>
    </location>
</feature>
<evidence type="ECO:0000256" key="5">
    <source>
        <dbReference type="ARBA" id="ARBA00022438"/>
    </source>
</evidence>
<dbReference type="PANTHER" id="PTHR11533">
    <property type="entry name" value="PROTEASE M1 ZINC METALLOPROTEASE"/>
    <property type="match status" value="1"/>
</dbReference>
<dbReference type="Gene3D" id="1.10.390.10">
    <property type="entry name" value="Neutral Protease Domain 2"/>
    <property type="match status" value="1"/>
</dbReference>
<keyword evidence="8 22" id="KW-0812">Transmembrane</keyword>
<dbReference type="InterPro" id="IPR024571">
    <property type="entry name" value="ERAP1-like_C_dom"/>
</dbReference>
<dbReference type="EC" id="3.4.11.-" evidence="22"/>
<dbReference type="Gene3D" id="2.60.40.1730">
    <property type="entry name" value="tricorn interacting facor f3 domain"/>
    <property type="match status" value="1"/>
</dbReference>
<keyword evidence="11 20" id="KW-0862">Zinc</keyword>
<dbReference type="GO" id="GO:0042277">
    <property type="term" value="F:peptide binding"/>
    <property type="evidence" value="ECO:0007669"/>
    <property type="project" value="TreeGrafter"/>
</dbReference>
<dbReference type="GO" id="GO:0006508">
    <property type="term" value="P:proteolysis"/>
    <property type="evidence" value="ECO:0007669"/>
    <property type="project" value="UniProtKB-KW"/>
</dbReference>
<evidence type="ECO:0000256" key="3">
    <source>
        <dbReference type="ARBA" id="ARBA00010136"/>
    </source>
</evidence>
<comment type="caution">
    <text evidence="26">The sequence shown here is derived from an EMBL/GenBank/DDBJ whole genome shotgun (WGS) entry which is preliminary data.</text>
</comment>
<sequence length="952" mass="110697">MGEKIKFTTFQVSAIVCLDVLVALFVGLMCGMTPKCISEETLESRSYDVFWLTDDISFERNKLQTNPWDELRLPPGIRPTYYTMIFQPDLTGSDIFYGWVDIEVNVTEPTEYPRVHAKNLNITLAQIVNSNEEEVPQLNPAFFFEYNQFYVMDVGGPLPVGEYTFKFEYTGTLGNKIRGFYKSSYMVPGETEPRYLATTDFEPTEARQAFPSFDEPNIKSYFKIKLRHEEKYIGLSNMPAKARTDFGDGMIETEFGDPEVKMSTYLVCFIVCDFKYVEKITDRGLPFRIYAPEYQLYQANYSLETGVDIFNYYEDYFGVQYPISKLDIIAIPDFYLAAMENWGIITYRARFLLLDEMESSKADKQAICIVLSHEIGHQWFGNLVTMDWWDDLWLNEGFATYAEYIGSSYVEPTWQMREQFVIMDLYDVFGVDQIVSSHPIVVDVNRPEEIIEVFDTIPYSKGASVIRMLNDFIGDKSFQEGLTIYFTDFAEANAKSSDLWASFQTAYNANGGDPSVDIAEVMDTWTKQMGFPVVKVEREGNNLKLNQDWFLVDPNANTSATPYESPYGYKWIIPFTSKFANDLNGERAFTWMGVDDLDVIVTGHESDWYIANFEQMGYYRVNYEENDWKALSDQLRANHTAIPITDRSGLLDDAFNLAKAEQLTYDFALDITLYLESEEEYVPWDAAYDNFLWLNEILRFQPAYGDWRIYIAAQTKKLLNSYTDWGQSLSHLDTFLRSDIIDLSCGSGDPECLAEAEKQFQNYLDGVYVSPDVRDQVLRFGMEQNGGQDNWDKVWEMYMDSTVSTEQFRLLQGLTRTRHVWILSRFMEYAMDESKIRNHDYFTVLRDISRNPVGNPIAWDFLRANWEYLVDRFGLDDRELGMIIPEITKFYCTEQKLQEMEDFFAKYPEAGAGTRGRQQALERVRTNINWVNRNQEVIQEWLNNQFEAGRLK</sequence>
<dbReference type="GO" id="GO:0070006">
    <property type="term" value="F:metalloaminopeptidase activity"/>
    <property type="evidence" value="ECO:0007669"/>
    <property type="project" value="TreeGrafter"/>
</dbReference>
<dbReference type="GO" id="GO:0043171">
    <property type="term" value="P:peptide catabolic process"/>
    <property type="evidence" value="ECO:0007669"/>
    <property type="project" value="TreeGrafter"/>
</dbReference>
<feature type="binding site" evidence="20">
    <location>
        <position position="373"/>
    </location>
    <ligand>
        <name>Zn(2+)</name>
        <dbReference type="ChEBI" id="CHEBI:29105"/>
        <note>catalytic</note>
    </ligand>
</feature>
<comment type="similarity">
    <text evidence="3 22">Belongs to the peptidase M1 family.</text>
</comment>
<keyword evidence="18" id="KW-0325">Glycoprotein</keyword>